<evidence type="ECO:0000313" key="1">
    <source>
        <dbReference type="EMBL" id="KAG9218837.1"/>
    </source>
</evidence>
<gene>
    <name evidence="1" type="ORF">CCMSSC00406_0001049</name>
</gene>
<accession>A0ACB7IKU3</accession>
<proteinExistence type="predicted"/>
<protein>
    <submittedName>
        <fullName evidence="1">Uncharacterized protein</fullName>
    </submittedName>
</protein>
<sequence>MLNISTQFCLGTTDLTPSVLKGVSYNMVDIVDVYDLGRDVLGDMASVEEECGRQRRAPRKIRQFHKGFEVELAEDVSDELDGQRFKGFAHGGVQQRRVKPTYRGYGTQ</sequence>
<name>A0ACB7IKU3_PLECO</name>
<evidence type="ECO:0000313" key="2">
    <source>
        <dbReference type="Proteomes" id="UP000824881"/>
    </source>
</evidence>
<organism evidence="1 2">
    <name type="scientific">Pleurotus cornucopiae</name>
    <name type="common">Cornucopia mushroom</name>
    <dbReference type="NCBI Taxonomy" id="5321"/>
    <lineage>
        <taxon>Eukaryota</taxon>
        <taxon>Fungi</taxon>
        <taxon>Dikarya</taxon>
        <taxon>Basidiomycota</taxon>
        <taxon>Agaricomycotina</taxon>
        <taxon>Agaricomycetes</taxon>
        <taxon>Agaricomycetidae</taxon>
        <taxon>Agaricales</taxon>
        <taxon>Pleurotineae</taxon>
        <taxon>Pleurotaceae</taxon>
        <taxon>Pleurotus</taxon>
    </lineage>
</organism>
<dbReference type="EMBL" id="WQMT02000009">
    <property type="protein sequence ID" value="KAG9218837.1"/>
    <property type="molecule type" value="Genomic_DNA"/>
</dbReference>
<dbReference type="Proteomes" id="UP000824881">
    <property type="component" value="Unassembled WGS sequence"/>
</dbReference>
<keyword evidence="2" id="KW-1185">Reference proteome</keyword>
<reference evidence="1 2" key="1">
    <citation type="journal article" date="2021" name="Appl. Environ. Microbiol.">
        <title>Genetic linkage and physical mapping for an oyster mushroom Pleurotus cornucopiae and QTL analysis for the trait cap color.</title>
        <authorList>
            <person name="Zhang Y."/>
            <person name="Gao W."/>
            <person name="Sonnenberg A."/>
            <person name="Chen Q."/>
            <person name="Zhang J."/>
            <person name="Huang C."/>
        </authorList>
    </citation>
    <scope>NUCLEOTIDE SEQUENCE [LARGE SCALE GENOMIC DNA]</scope>
    <source>
        <strain evidence="1">CCMSSC00406</strain>
    </source>
</reference>
<comment type="caution">
    <text evidence="1">The sequence shown here is derived from an EMBL/GenBank/DDBJ whole genome shotgun (WGS) entry which is preliminary data.</text>
</comment>